<organism evidence="11 12">
    <name type="scientific">Megalodesulfovibrio gigas (strain ATCC 19364 / DSM 1382 / NCIMB 9332 / VKM B-1759)</name>
    <name type="common">Desulfovibrio gigas</name>
    <dbReference type="NCBI Taxonomy" id="1121448"/>
    <lineage>
        <taxon>Bacteria</taxon>
        <taxon>Pseudomonadati</taxon>
        <taxon>Thermodesulfobacteriota</taxon>
        <taxon>Desulfovibrionia</taxon>
        <taxon>Desulfovibrionales</taxon>
        <taxon>Desulfovibrionaceae</taxon>
        <taxon>Megalodesulfovibrio</taxon>
    </lineage>
</organism>
<evidence type="ECO:0000313" key="11">
    <source>
        <dbReference type="EMBL" id="AGW12044.1"/>
    </source>
</evidence>
<dbReference type="SUPFAM" id="SSF103088">
    <property type="entry name" value="OmpA-like"/>
    <property type="match status" value="1"/>
</dbReference>
<dbReference type="RefSeq" id="WP_021758617.1">
    <property type="nucleotide sequence ID" value="NC_022444.1"/>
</dbReference>
<evidence type="ECO:0000256" key="3">
    <source>
        <dbReference type="ARBA" id="ARBA00022475"/>
    </source>
</evidence>
<protein>
    <submittedName>
        <fullName evidence="11">Putative OmpA/MotB domain-containing protein</fullName>
    </submittedName>
</protein>
<keyword evidence="3" id="KW-1003">Cell membrane</keyword>
<dbReference type="HOGENOM" id="CLU_016890_0_3_7"/>
<dbReference type="PATRIC" id="fig|1121448.10.peg.106"/>
<dbReference type="KEGG" id="dgg:DGI_0107"/>
<dbReference type="OrthoDB" id="9783110at2"/>
<comment type="similarity">
    <text evidence="2">Belongs to the MotB family.</text>
</comment>
<dbReference type="InterPro" id="IPR036737">
    <property type="entry name" value="OmpA-like_sf"/>
</dbReference>
<dbReference type="InterPro" id="IPR050330">
    <property type="entry name" value="Bact_OuterMem_StrucFunc"/>
</dbReference>
<dbReference type="CDD" id="cd07185">
    <property type="entry name" value="OmpA_C-like"/>
    <property type="match status" value="1"/>
</dbReference>
<feature type="transmembrane region" description="Helical" evidence="9">
    <location>
        <begin position="25"/>
        <end position="47"/>
    </location>
</feature>
<gene>
    <name evidence="11" type="ORF">DGI_0107</name>
</gene>
<sequence length="249" mass="27925">MAKPKNCPPPKKCAEQECEEGLPPWLATFADLATNMLCFFVLLLSFAQMDVQKFKDMIGSIKEAFGVQTRRPDAPYSAFSPSKLERKEVKMTQDDRAMLGMVVQLNTLLDDDDLKKSTKVTTDDVGVIMRVDNDALFEPGTATLKPGADKALAKVIAILKEHNYDLVVRGHTDDRPTSNNLYPSNWELSSARAATALRSIIEKGDIRSSRLKAVGYADSQPLLPNNSDENRQTNRRTEFFFHRPGDRSW</sequence>
<dbReference type="InterPro" id="IPR006665">
    <property type="entry name" value="OmpA-like"/>
</dbReference>
<dbReference type="Pfam" id="PF00691">
    <property type="entry name" value="OmpA"/>
    <property type="match status" value="1"/>
</dbReference>
<evidence type="ECO:0000256" key="9">
    <source>
        <dbReference type="SAM" id="Phobius"/>
    </source>
</evidence>
<dbReference type="Proteomes" id="UP000016587">
    <property type="component" value="Chromosome"/>
</dbReference>
<evidence type="ECO:0000256" key="4">
    <source>
        <dbReference type="ARBA" id="ARBA00022692"/>
    </source>
</evidence>
<reference evidence="12" key="2">
    <citation type="submission" date="2013-07" db="EMBL/GenBank/DDBJ databases">
        <authorList>
            <person name="Morais-Silva F.O."/>
            <person name="Rezende A.M."/>
            <person name="Pimentel C."/>
            <person name="Resende D.M."/>
            <person name="Santos C.I."/>
            <person name="Clemente C."/>
            <person name="de Oliveira L.M."/>
            <person name="da Silva S.M."/>
            <person name="Costa D.A."/>
            <person name="Varela-Raposo A."/>
            <person name="Horacio E.C.A."/>
            <person name="Matos M."/>
            <person name="Flores O."/>
            <person name="Ruiz J.C."/>
            <person name="Rodrigues-Pousada C."/>
        </authorList>
    </citation>
    <scope>NUCLEOTIDE SEQUENCE [LARGE SCALE GENOMIC DNA]</scope>
    <source>
        <strain evidence="12">ATCC 19364 / DSM 1382 / NCIMB 9332 / VKM B-1759</strain>
    </source>
</reference>
<evidence type="ECO:0000256" key="1">
    <source>
        <dbReference type="ARBA" id="ARBA00004162"/>
    </source>
</evidence>
<dbReference type="GO" id="GO:0005886">
    <property type="term" value="C:plasma membrane"/>
    <property type="evidence" value="ECO:0007669"/>
    <property type="project" value="UniProtKB-SubCell"/>
</dbReference>
<feature type="region of interest" description="Disordered" evidence="8">
    <location>
        <begin position="218"/>
        <end position="237"/>
    </location>
</feature>
<keyword evidence="6 7" id="KW-0472">Membrane</keyword>
<dbReference type="InterPro" id="IPR025713">
    <property type="entry name" value="MotB-like_N_dom"/>
</dbReference>
<evidence type="ECO:0000259" key="10">
    <source>
        <dbReference type="PROSITE" id="PS51123"/>
    </source>
</evidence>
<keyword evidence="4 9" id="KW-0812">Transmembrane</keyword>
<comment type="subcellular location">
    <subcellularLocation>
        <location evidence="1">Cell membrane</location>
        <topology evidence="1">Single-pass membrane protein</topology>
    </subcellularLocation>
</comment>
<evidence type="ECO:0000256" key="6">
    <source>
        <dbReference type="ARBA" id="ARBA00023136"/>
    </source>
</evidence>
<dbReference type="eggNOG" id="COG1360">
    <property type="taxonomic scope" value="Bacteria"/>
</dbReference>
<dbReference type="PANTHER" id="PTHR30329">
    <property type="entry name" value="STATOR ELEMENT OF FLAGELLAR MOTOR COMPLEX"/>
    <property type="match status" value="1"/>
</dbReference>
<dbReference type="AlphaFoldDB" id="T2G775"/>
<reference evidence="11 12" key="1">
    <citation type="journal article" date="2013" name="J. Bacteriol.">
        <title>Roles of HynAB and Ech, the only two hydrogenases found in the model sulfate reducer Desulfovibrio gigas.</title>
        <authorList>
            <person name="Morais-Silva F.O."/>
            <person name="Santos C.I."/>
            <person name="Rodrigues R."/>
            <person name="Pereira I.A."/>
            <person name="Rodrigues-Pousada C."/>
        </authorList>
    </citation>
    <scope>NUCLEOTIDE SEQUENCE [LARGE SCALE GENOMIC DNA]</scope>
    <source>
        <strain evidence="12">ATCC 19364 / DSM 1382 / NCIMB 9332 / VKM B-1759</strain>
    </source>
</reference>
<evidence type="ECO:0000256" key="7">
    <source>
        <dbReference type="PROSITE-ProRule" id="PRU00473"/>
    </source>
</evidence>
<dbReference type="PANTHER" id="PTHR30329:SF21">
    <property type="entry name" value="LIPOPROTEIN YIAD-RELATED"/>
    <property type="match status" value="1"/>
</dbReference>
<keyword evidence="12" id="KW-1185">Reference proteome</keyword>
<keyword evidence="5 9" id="KW-1133">Transmembrane helix</keyword>
<dbReference type="STRING" id="1121448.DGI_0107"/>
<evidence type="ECO:0000256" key="2">
    <source>
        <dbReference type="ARBA" id="ARBA00008914"/>
    </source>
</evidence>
<dbReference type="EMBL" id="CP006585">
    <property type="protein sequence ID" value="AGW12044.1"/>
    <property type="molecule type" value="Genomic_DNA"/>
</dbReference>
<feature type="compositionally biased region" description="Basic and acidic residues" evidence="8">
    <location>
        <begin position="228"/>
        <end position="237"/>
    </location>
</feature>
<dbReference type="PROSITE" id="PS51123">
    <property type="entry name" value="OMPA_2"/>
    <property type="match status" value="1"/>
</dbReference>
<dbReference type="Gene3D" id="3.30.1330.60">
    <property type="entry name" value="OmpA-like domain"/>
    <property type="match status" value="1"/>
</dbReference>
<evidence type="ECO:0000256" key="8">
    <source>
        <dbReference type="SAM" id="MobiDB-lite"/>
    </source>
</evidence>
<proteinExistence type="inferred from homology"/>
<evidence type="ECO:0000256" key="5">
    <source>
        <dbReference type="ARBA" id="ARBA00022989"/>
    </source>
</evidence>
<name>T2G775_MEGG1</name>
<accession>T2G775</accession>
<feature type="domain" description="OmpA-like" evidence="10">
    <location>
        <begin position="124"/>
        <end position="245"/>
    </location>
</feature>
<dbReference type="Pfam" id="PF13677">
    <property type="entry name" value="MotB_plug"/>
    <property type="match status" value="1"/>
</dbReference>
<evidence type="ECO:0000313" key="12">
    <source>
        <dbReference type="Proteomes" id="UP000016587"/>
    </source>
</evidence>